<protein>
    <recommendedName>
        <fullName evidence="3">Zinc-dependent peptidase</fullName>
    </recommendedName>
</protein>
<dbReference type="AlphaFoldDB" id="A0A4R3JSP8"/>
<sequence length="262" mass="29134">MRRLWAWLLGKAEPLAVSEADWRQALSLPLFVGLTAEERERLLALAQRLVADKTFSGAAGLQVDGRMVAIIAAQAALPILKLGEGWYAGWQEIVIYPGEFVPERDEVDEAGVVHRVRRPLSGEAWQGGPLVLSWGDVEESGHCEGYNVVIHEFAHKLDMMNGAVDGLPRLASTLAVEAWAAAFSPAYDDFCRRVDAGESTELDPYASESPAEFFAVLSEYFFEWPEPLQAAYPAVYQEMQRFYRQDPLARLKGQPHDLAASR</sequence>
<dbReference type="GO" id="GO:0004177">
    <property type="term" value="F:aminopeptidase activity"/>
    <property type="evidence" value="ECO:0007669"/>
    <property type="project" value="TreeGrafter"/>
</dbReference>
<evidence type="ECO:0000313" key="1">
    <source>
        <dbReference type="EMBL" id="TCS69211.1"/>
    </source>
</evidence>
<dbReference type="Pfam" id="PF06167">
    <property type="entry name" value="Peptidase_M90"/>
    <property type="match status" value="1"/>
</dbReference>
<dbReference type="OrthoDB" id="9786424at2"/>
<gene>
    <name evidence="1" type="ORF">EDC61_1213</name>
</gene>
<reference evidence="1 2" key="1">
    <citation type="submission" date="2019-03" db="EMBL/GenBank/DDBJ databases">
        <title>Genomic Encyclopedia of Type Strains, Phase IV (KMG-IV): sequencing the most valuable type-strain genomes for metagenomic binning, comparative biology and taxonomic classification.</title>
        <authorList>
            <person name="Goeker M."/>
        </authorList>
    </citation>
    <scope>NUCLEOTIDE SEQUENCE [LARGE SCALE GENOMIC DNA]</scope>
    <source>
        <strain evidence="1 2">DSM 103923</strain>
    </source>
</reference>
<keyword evidence="2" id="KW-1185">Reference proteome</keyword>
<evidence type="ECO:0008006" key="3">
    <source>
        <dbReference type="Google" id="ProtNLM"/>
    </source>
</evidence>
<dbReference type="GO" id="GO:0008237">
    <property type="term" value="F:metallopeptidase activity"/>
    <property type="evidence" value="ECO:0007669"/>
    <property type="project" value="InterPro"/>
</dbReference>
<dbReference type="FunFam" id="3.40.390.10:FF:000012">
    <property type="entry name" value="Protein MtfA"/>
    <property type="match status" value="1"/>
</dbReference>
<accession>A0A4R3JSP8</accession>
<dbReference type="PANTHER" id="PTHR30164:SF2">
    <property type="entry name" value="PROTEIN MTFA"/>
    <property type="match status" value="1"/>
</dbReference>
<dbReference type="GO" id="GO:0005829">
    <property type="term" value="C:cytosol"/>
    <property type="evidence" value="ECO:0007669"/>
    <property type="project" value="TreeGrafter"/>
</dbReference>
<dbReference type="PANTHER" id="PTHR30164">
    <property type="entry name" value="MTFA PEPTIDASE"/>
    <property type="match status" value="1"/>
</dbReference>
<dbReference type="Gene3D" id="1.10.472.150">
    <property type="entry name" value="Glucose-regulated metallo-peptidase M90, N-terminal domain"/>
    <property type="match status" value="1"/>
</dbReference>
<dbReference type="Proteomes" id="UP000295135">
    <property type="component" value="Unassembled WGS sequence"/>
</dbReference>
<comment type="caution">
    <text evidence="1">The sequence shown here is derived from an EMBL/GenBank/DDBJ whole genome shotgun (WGS) entry which is preliminary data.</text>
</comment>
<name>A0A4R3JSP8_9PROT</name>
<dbReference type="RefSeq" id="WP_126460570.1">
    <property type="nucleotide sequence ID" value="NZ_AP018721.1"/>
</dbReference>
<dbReference type="InterPro" id="IPR042252">
    <property type="entry name" value="MtfA_N"/>
</dbReference>
<dbReference type="EMBL" id="SLZY01000021">
    <property type="protein sequence ID" value="TCS69211.1"/>
    <property type="molecule type" value="Genomic_DNA"/>
</dbReference>
<proteinExistence type="predicted"/>
<dbReference type="SUPFAM" id="SSF55486">
    <property type="entry name" value="Metalloproteases ('zincins'), catalytic domain"/>
    <property type="match status" value="1"/>
</dbReference>
<dbReference type="CDD" id="cd20169">
    <property type="entry name" value="Peptidase_M90_mtfA"/>
    <property type="match status" value="1"/>
</dbReference>
<dbReference type="InterPro" id="IPR024079">
    <property type="entry name" value="MetalloPept_cat_dom_sf"/>
</dbReference>
<evidence type="ECO:0000313" key="2">
    <source>
        <dbReference type="Proteomes" id="UP000295135"/>
    </source>
</evidence>
<dbReference type="InterPro" id="IPR010384">
    <property type="entry name" value="MtfA_fam"/>
</dbReference>
<dbReference type="Gene3D" id="3.40.390.10">
    <property type="entry name" value="Collagenase (Catalytic Domain)"/>
    <property type="match status" value="1"/>
</dbReference>
<organism evidence="1 2">
    <name type="scientific">Sulfuritortus calidifontis</name>
    <dbReference type="NCBI Taxonomy" id="1914471"/>
    <lineage>
        <taxon>Bacteria</taxon>
        <taxon>Pseudomonadati</taxon>
        <taxon>Pseudomonadota</taxon>
        <taxon>Betaproteobacteria</taxon>
        <taxon>Nitrosomonadales</taxon>
        <taxon>Thiobacillaceae</taxon>
        <taxon>Sulfuritortus</taxon>
    </lineage>
</organism>